<dbReference type="OrthoDB" id="7210948at2"/>
<reference evidence="1 2" key="1">
    <citation type="submission" date="2019-01" db="EMBL/GenBank/DDBJ databases">
        <authorList>
            <person name="Chen W.-M."/>
        </authorList>
    </citation>
    <scope>NUCLEOTIDE SEQUENCE [LARGE SCALE GENOMIC DNA]</scope>
    <source>
        <strain evidence="1 2">CCP-18</strain>
    </source>
</reference>
<sequence>MRSLSALFRRRAPSGLDADPPGATEVRLGDEHDDALLARVRAAVRAAGGQMGRPDWGVGGSQEIVTYRVTLPEGQLRLRAETYVGLSLSGPPVLVQTLLSSVNESVAKGSPARTEPVSKWPV</sequence>
<proteinExistence type="predicted"/>
<dbReference type="Proteomes" id="UP000288587">
    <property type="component" value="Unassembled WGS sequence"/>
</dbReference>
<name>A0A3S2WPU3_9BURK</name>
<evidence type="ECO:0000313" key="1">
    <source>
        <dbReference type="EMBL" id="RVT85020.1"/>
    </source>
</evidence>
<organism evidence="1 2">
    <name type="scientific">Inhella crocodyli</name>
    <dbReference type="NCBI Taxonomy" id="2499851"/>
    <lineage>
        <taxon>Bacteria</taxon>
        <taxon>Pseudomonadati</taxon>
        <taxon>Pseudomonadota</taxon>
        <taxon>Betaproteobacteria</taxon>
        <taxon>Burkholderiales</taxon>
        <taxon>Sphaerotilaceae</taxon>
        <taxon>Inhella</taxon>
    </lineage>
</organism>
<dbReference type="AlphaFoldDB" id="A0A3S2WPU3"/>
<dbReference type="RefSeq" id="WP_127683422.1">
    <property type="nucleotide sequence ID" value="NZ_SACM01000003.1"/>
</dbReference>
<evidence type="ECO:0000313" key="2">
    <source>
        <dbReference type="Proteomes" id="UP000288587"/>
    </source>
</evidence>
<gene>
    <name evidence="1" type="ORF">EOD73_12960</name>
</gene>
<comment type="caution">
    <text evidence="1">The sequence shown here is derived from an EMBL/GenBank/DDBJ whole genome shotgun (WGS) entry which is preliminary data.</text>
</comment>
<accession>A0A3S2WPU3</accession>
<dbReference type="EMBL" id="SACM01000003">
    <property type="protein sequence ID" value="RVT85020.1"/>
    <property type="molecule type" value="Genomic_DNA"/>
</dbReference>
<protein>
    <submittedName>
        <fullName evidence="1">Uncharacterized protein</fullName>
    </submittedName>
</protein>
<keyword evidence="2" id="KW-1185">Reference proteome</keyword>